<proteinExistence type="predicted"/>
<dbReference type="SMART" id="SM00028">
    <property type="entry name" value="TPR"/>
    <property type="match status" value="7"/>
</dbReference>
<evidence type="ECO:0000256" key="1">
    <source>
        <dbReference type="ARBA" id="ARBA00022737"/>
    </source>
</evidence>
<dbReference type="RefSeq" id="WP_377408941.1">
    <property type="nucleotide sequence ID" value="NZ_JBHSCY010000001.1"/>
</dbReference>
<reference evidence="6" key="1">
    <citation type="journal article" date="2019" name="Int. J. Syst. Evol. Microbiol.">
        <title>The Global Catalogue of Microorganisms (GCM) 10K type strain sequencing project: providing services to taxonomists for standard genome sequencing and annotation.</title>
        <authorList>
            <consortium name="The Broad Institute Genomics Platform"/>
            <consortium name="The Broad Institute Genome Sequencing Center for Infectious Disease"/>
            <person name="Wu L."/>
            <person name="Ma J."/>
        </authorList>
    </citation>
    <scope>NUCLEOTIDE SEQUENCE [LARGE SCALE GENOMIC DNA]</scope>
    <source>
        <strain evidence="6">CECT 8655</strain>
    </source>
</reference>
<dbReference type="Pfam" id="PF13181">
    <property type="entry name" value="TPR_8"/>
    <property type="match status" value="3"/>
</dbReference>
<dbReference type="PANTHER" id="PTHR44186:SF1">
    <property type="entry name" value="BARDET-BIEDL SYNDROME 4 PROTEIN"/>
    <property type="match status" value="1"/>
</dbReference>
<sequence length="416" mass="49341">MKKITLLLLLFLAFNSKAQTSNFSLSDSLFAKGRYKLALKVLDEQPKSFVSHLKKATIYESIDAYKKAILNYEKALEIKNDYTTKLKLAKNYRAVKQYKKAIKIYEDIIDKDSLNLVLKYQLGKLYIITKNPKKAERTFKSLEKEDKTNANYSYHLGLSYALQGKRDPMINSFIDTFEKDTLHVKAITRLANSFQKLRDKDSTQLFVEKGLAISPNDFDLNTLKINQLYKDEEYEKAIPYLLNLDTLYKKETYPMYLLGRAYYHLDSLEKAKKYLTKLSFIDKEDFKANTYLGHIALKEKDYKRAQVNYLMATYKGKKKRDEEFYGLGTVYYKQKNPKMAIKMFEKAHFENRRNYRALYQYAKLSDDYYKEKKIAYKLYIRYLESVYDKDEDITNYVKKRIAEIKKEYFMKGESLK</sequence>
<evidence type="ECO:0000256" key="2">
    <source>
        <dbReference type="ARBA" id="ARBA00022803"/>
    </source>
</evidence>
<keyword evidence="1" id="KW-0677">Repeat</keyword>
<evidence type="ECO:0000313" key="5">
    <source>
        <dbReference type="EMBL" id="MFC4268457.1"/>
    </source>
</evidence>
<accession>A0ABV8R908</accession>
<keyword evidence="2 3" id="KW-0802">TPR repeat</keyword>
<dbReference type="PROSITE" id="PS50005">
    <property type="entry name" value="TPR"/>
    <property type="match status" value="1"/>
</dbReference>
<dbReference type="SUPFAM" id="SSF48452">
    <property type="entry name" value="TPR-like"/>
    <property type="match status" value="2"/>
</dbReference>
<dbReference type="PANTHER" id="PTHR44186">
    <property type="match status" value="1"/>
</dbReference>
<evidence type="ECO:0000313" key="6">
    <source>
        <dbReference type="Proteomes" id="UP001595826"/>
    </source>
</evidence>
<dbReference type="Proteomes" id="UP001595826">
    <property type="component" value="Unassembled WGS sequence"/>
</dbReference>
<organism evidence="5 6">
    <name type="scientific">Polaribacter marinivivus</name>
    <dbReference type="NCBI Taxonomy" id="1524260"/>
    <lineage>
        <taxon>Bacteria</taxon>
        <taxon>Pseudomonadati</taxon>
        <taxon>Bacteroidota</taxon>
        <taxon>Flavobacteriia</taxon>
        <taxon>Flavobacteriales</taxon>
        <taxon>Flavobacteriaceae</taxon>
    </lineage>
</organism>
<feature type="repeat" description="TPR" evidence="3">
    <location>
        <begin position="321"/>
        <end position="354"/>
    </location>
</feature>
<feature type="signal peptide" evidence="4">
    <location>
        <begin position="1"/>
        <end position="18"/>
    </location>
</feature>
<protein>
    <submittedName>
        <fullName evidence="5">Tetratricopeptide repeat protein</fullName>
    </submittedName>
</protein>
<dbReference type="Gene3D" id="1.25.40.10">
    <property type="entry name" value="Tetratricopeptide repeat domain"/>
    <property type="match status" value="3"/>
</dbReference>
<dbReference type="EMBL" id="JBHSCY010000001">
    <property type="protein sequence ID" value="MFC4268457.1"/>
    <property type="molecule type" value="Genomic_DNA"/>
</dbReference>
<evidence type="ECO:0000256" key="4">
    <source>
        <dbReference type="SAM" id="SignalP"/>
    </source>
</evidence>
<feature type="chain" id="PRO_5047460494" evidence="4">
    <location>
        <begin position="19"/>
        <end position="416"/>
    </location>
</feature>
<keyword evidence="4" id="KW-0732">Signal</keyword>
<gene>
    <name evidence="5" type="ORF">ACFOWD_06025</name>
</gene>
<dbReference type="InterPro" id="IPR019734">
    <property type="entry name" value="TPR_rpt"/>
</dbReference>
<evidence type="ECO:0000256" key="3">
    <source>
        <dbReference type="PROSITE-ProRule" id="PRU00339"/>
    </source>
</evidence>
<dbReference type="InterPro" id="IPR011990">
    <property type="entry name" value="TPR-like_helical_dom_sf"/>
</dbReference>
<name>A0ABV8R908_9FLAO</name>
<comment type="caution">
    <text evidence="5">The sequence shown here is derived from an EMBL/GenBank/DDBJ whole genome shotgun (WGS) entry which is preliminary data.</text>
</comment>
<keyword evidence="6" id="KW-1185">Reference proteome</keyword>
<dbReference type="Pfam" id="PF14559">
    <property type="entry name" value="TPR_19"/>
    <property type="match status" value="1"/>
</dbReference>